<proteinExistence type="inferred from homology"/>
<feature type="transmembrane region" description="Helical" evidence="14">
    <location>
        <begin position="215"/>
        <end position="236"/>
    </location>
</feature>
<dbReference type="PANTHER" id="PTHR30477">
    <property type="entry name" value="ABC-TRANSPORTER METAL-BINDING PROTEIN"/>
    <property type="match status" value="1"/>
</dbReference>
<keyword evidence="10" id="KW-0406">Ion transport</keyword>
<evidence type="ECO:0000256" key="13">
    <source>
        <dbReference type="RuleBase" id="RU003943"/>
    </source>
</evidence>
<dbReference type="InterPro" id="IPR001626">
    <property type="entry name" value="ABC_TroCD"/>
</dbReference>
<keyword evidence="4 13" id="KW-0813">Transport</keyword>
<evidence type="ECO:0000256" key="8">
    <source>
        <dbReference type="ARBA" id="ARBA00022906"/>
    </source>
</evidence>
<dbReference type="GO" id="GO:0010043">
    <property type="term" value="P:response to zinc ion"/>
    <property type="evidence" value="ECO:0007669"/>
    <property type="project" value="TreeGrafter"/>
</dbReference>
<evidence type="ECO:0000256" key="3">
    <source>
        <dbReference type="ARBA" id="ARBA00008034"/>
    </source>
</evidence>
<dbReference type="Pfam" id="PF00950">
    <property type="entry name" value="ABC-3"/>
    <property type="match status" value="1"/>
</dbReference>
<feature type="transmembrane region" description="Helical" evidence="14">
    <location>
        <begin position="173"/>
        <end position="203"/>
    </location>
</feature>
<evidence type="ECO:0000256" key="14">
    <source>
        <dbReference type="SAM" id="Phobius"/>
    </source>
</evidence>
<comment type="similarity">
    <text evidence="3 13">Belongs to the ABC-3 integral membrane protein family.</text>
</comment>
<dbReference type="SUPFAM" id="SSF81345">
    <property type="entry name" value="ABC transporter involved in vitamin B12 uptake, BtuC"/>
    <property type="match status" value="1"/>
</dbReference>
<dbReference type="GO" id="GO:0006829">
    <property type="term" value="P:zinc ion transport"/>
    <property type="evidence" value="ECO:0007669"/>
    <property type="project" value="UniProtKB-KW"/>
</dbReference>
<evidence type="ECO:0000256" key="9">
    <source>
        <dbReference type="ARBA" id="ARBA00022989"/>
    </source>
</evidence>
<dbReference type="EMBL" id="UHIC01000001">
    <property type="protein sequence ID" value="SUO95813.1"/>
    <property type="molecule type" value="Genomic_DNA"/>
</dbReference>
<evidence type="ECO:0000256" key="1">
    <source>
        <dbReference type="ARBA" id="ARBA00002313"/>
    </source>
</evidence>
<name>A0A380MV66_9GAMM</name>
<feature type="transmembrane region" description="Helical" evidence="14">
    <location>
        <begin position="126"/>
        <end position="145"/>
    </location>
</feature>
<evidence type="ECO:0000256" key="10">
    <source>
        <dbReference type="ARBA" id="ARBA00023065"/>
    </source>
</evidence>
<keyword evidence="16" id="KW-1185">Reference proteome</keyword>
<evidence type="ECO:0000256" key="7">
    <source>
        <dbReference type="ARBA" id="ARBA00022833"/>
    </source>
</evidence>
<evidence type="ECO:0000313" key="16">
    <source>
        <dbReference type="Proteomes" id="UP000254601"/>
    </source>
</evidence>
<dbReference type="GO" id="GO:0043190">
    <property type="term" value="C:ATP-binding cassette (ABC) transporter complex"/>
    <property type="evidence" value="ECO:0007669"/>
    <property type="project" value="InterPro"/>
</dbReference>
<accession>A0A380MV66</accession>
<evidence type="ECO:0000256" key="11">
    <source>
        <dbReference type="ARBA" id="ARBA00023136"/>
    </source>
</evidence>
<reference evidence="15 16" key="1">
    <citation type="submission" date="2018-06" db="EMBL/GenBank/DDBJ databases">
        <authorList>
            <consortium name="Pathogen Informatics"/>
            <person name="Doyle S."/>
        </authorList>
    </citation>
    <scope>NUCLEOTIDE SEQUENCE [LARGE SCALE GENOMIC DNA]</scope>
    <source>
        <strain evidence="15 16">NCTC13337</strain>
    </source>
</reference>
<keyword evidence="11 14" id="KW-0472">Membrane</keyword>
<evidence type="ECO:0000256" key="12">
    <source>
        <dbReference type="ARBA" id="ARBA00040080"/>
    </source>
</evidence>
<feature type="transmembrane region" description="Helical" evidence="14">
    <location>
        <begin position="46"/>
        <end position="76"/>
    </location>
</feature>
<evidence type="ECO:0000256" key="5">
    <source>
        <dbReference type="ARBA" id="ARBA00022475"/>
    </source>
</evidence>
<dbReference type="InterPro" id="IPR037294">
    <property type="entry name" value="ABC_BtuC-like"/>
</dbReference>
<dbReference type="Gene3D" id="1.10.3470.10">
    <property type="entry name" value="ABC transporter involved in vitamin B12 uptake, BtuC"/>
    <property type="match status" value="1"/>
</dbReference>
<evidence type="ECO:0000256" key="6">
    <source>
        <dbReference type="ARBA" id="ARBA00022692"/>
    </source>
</evidence>
<feature type="transmembrane region" description="Helical" evidence="14">
    <location>
        <begin position="12"/>
        <end position="34"/>
    </location>
</feature>
<keyword evidence="5" id="KW-1003">Cell membrane</keyword>
<sequence length="269" mass="29171">MNFLLNFVLIPWASAVIAAAAAAPLGGIIAWRRLIYFGEALAHASWLGIALALWLNIPLYLGIWATTLLMIILLILLRSRGTDDGNNILGTLSHLMLALGVIALSQMENIRTDLFGYLFGDILNTTANDLIIISIAAIVVLVALIKLWQPLIMLTVCEDIARTETPHIQRYEALFLLLLGGFVGIMMQLLGLILVMAFLIIPIQTANRFAHTPEQCACFAALIAAISATLGVGLAFLANYPVAPAIVAISGGFYFLAQVINLIKIRKNH</sequence>
<keyword evidence="8" id="KW-0864">Zinc transport</keyword>
<organism evidence="15 16">
    <name type="scientific">Suttonella ornithocola</name>
    <dbReference type="NCBI Taxonomy" id="279832"/>
    <lineage>
        <taxon>Bacteria</taxon>
        <taxon>Pseudomonadati</taxon>
        <taxon>Pseudomonadota</taxon>
        <taxon>Gammaproteobacteria</taxon>
        <taxon>Cardiobacteriales</taxon>
        <taxon>Cardiobacteriaceae</taxon>
        <taxon>Suttonella</taxon>
    </lineage>
</organism>
<dbReference type="OrthoDB" id="9783937at2"/>
<dbReference type="PANTHER" id="PTHR30477:SF23">
    <property type="entry name" value="HIGH-AFFINITY ZINC UPTAKE SYSTEM MEMBRANE PROTEIN ZNUB"/>
    <property type="match status" value="1"/>
</dbReference>
<keyword evidence="6 13" id="KW-0812">Transmembrane</keyword>
<dbReference type="GO" id="GO:0055085">
    <property type="term" value="P:transmembrane transport"/>
    <property type="evidence" value="ECO:0007669"/>
    <property type="project" value="InterPro"/>
</dbReference>
<evidence type="ECO:0000256" key="2">
    <source>
        <dbReference type="ARBA" id="ARBA00004651"/>
    </source>
</evidence>
<keyword evidence="9 14" id="KW-1133">Transmembrane helix</keyword>
<comment type="function">
    <text evidence="1">Involved in the high-affinity zinc uptake transport system.</text>
</comment>
<dbReference type="Proteomes" id="UP000254601">
    <property type="component" value="Unassembled WGS sequence"/>
</dbReference>
<evidence type="ECO:0000313" key="15">
    <source>
        <dbReference type="EMBL" id="SUO95813.1"/>
    </source>
</evidence>
<protein>
    <recommendedName>
        <fullName evidence="12">High-affinity zinc uptake system membrane protein ZnuB</fullName>
    </recommendedName>
</protein>
<evidence type="ECO:0000256" key="4">
    <source>
        <dbReference type="ARBA" id="ARBA00022448"/>
    </source>
</evidence>
<comment type="subcellular location">
    <subcellularLocation>
        <location evidence="2 13">Cell membrane</location>
        <topology evidence="2 13">Multi-pass membrane protein</topology>
    </subcellularLocation>
</comment>
<keyword evidence="7" id="KW-0862">Zinc</keyword>
<gene>
    <name evidence="15" type="primary">znuB</name>
    <name evidence="15" type="ORF">NCTC13337_01596</name>
</gene>
<feature type="transmembrane region" description="Helical" evidence="14">
    <location>
        <begin position="242"/>
        <end position="263"/>
    </location>
</feature>
<dbReference type="AlphaFoldDB" id="A0A380MV66"/>